<organism evidence="1 2">
    <name type="scientific">Burkholderia phage BcepSauron</name>
    <dbReference type="NCBI Taxonomy" id="2530033"/>
    <lineage>
        <taxon>Viruses</taxon>
        <taxon>Duplodnaviria</taxon>
        <taxon>Heunggongvirae</taxon>
        <taxon>Uroviricota</taxon>
        <taxon>Caudoviricetes</taxon>
        <taxon>Sarumanvirus</taxon>
        <taxon>Sarumanvirus bcepsauron</taxon>
    </lineage>
</organism>
<evidence type="ECO:0000313" key="1">
    <source>
        <dbReference type="EMBL" id="QBQ74421.1"/>
    </source>
</evidence>
<name>A0A482MK58_9CAUD</name>
<evidence type="ECO:0000313" key="2">
    <source>
        <dbReference type="Proteomes" id="UP000301424"/>
    </source>
</evidence>
<proteinExistence type="predicted"/>
<sequence>MHAIKIHNAGRSIGEGACVDLMQTGFKKAMDKNSSIVIVASPDAALYAVCVTSLPDTLGRVLKGQSLRSVTLHTADGVLFASCTADPLDLVNLPEITEQDIAGVLRAKWHMVEVADMLRAVAESEDREVHAAETMAARILTSMEPDELHELRKDAQARGRVAAIGSYLINNGTLVL</sequence>
<reference evidence="1 2" key="1">
    <citation type="submission" date="2019-02" db="EMBL/GenBank/DDBJ databases">
        <title>Complete genome sequence of Burkholderia cenocepacia phage BcepSauron.</title>
        <authorList>
            <person name="Park K."/>
            <person name="Gonzalez C."/>
            <person name="Liu M."/>
            <person name="Gill J."/>
        </authorList>
    </citation>
    <scope>NUCLEOTIDE SEQUENCE [LARGE SCALE GENOMIC DNA]</scope>
</reference>
<gene>
    <name evidence="1" type="ORF">BcepSauron_041</name>
</gene>
<keyword evidence="2" id="KW-1185">Reference proteome</keyword>
<accession>A0A482MK58</accession>
<protein>
    <submittedName>
        <fullName evidence="1">Uncharacterized protein</fullName>
    </submittedName>
</protein>
<dbReference type="EMBL" id="MK552141">
    <property type="protein sequence ID" value="QBQ74421.1"/>
    <property type="molecule type" value="Genomic_DNA"/>
</dbReference>
<dbReference type="Proteomes" id="UP000301424">
    <property type="component" value="Segment"/>
</dbReference>